<gene>
    <name evidence="4" type="ORF">EV696_10198</name>
</gene>
<dbReference type="EMBL" id="SNYM01000001">
    <property type="protein sequence ID" value="TDQ51129.1"/>
    <property type="molecule type" value="Genomic_DNA"/>
</dbReference>
<dbReference type="Proteomes" id="UP000295375">
    <property type="component" value="Unassembled WGS sequence"/>
</dbReference>
<dbReference type="Gene3D" id="3.40.50.720">
    <property type="entry name" value="NAD(P)-binding Rossmann-like Domain"/>
    <property type="match status" value="2"/>
</dbReference>
<dbReference type="Pfam" id="PF02719">
    <property type="entry name" value="Polysacc_synt_2"/>
    <property type="match status" value="1"/>
</dbReference>
<keyword evidence="2" id="KW-0472">Membrane</keyword>
<comment type="caution">
    <text evidence="4">The sequence shown here is derived from an EMBL/GenBank/DDBJ whole genome shotgun (WGS) entry which is preliminary data.</text>
</comment>
<protein>
    <submittedName>
        <fullName evidence="4">FlaA1/EpsC-like NDP-sugar epimerase</fullName>
    </submittedName>
</protein>
<feature type="transmembrane region" description="Helical" evidence="2">
    <location>
        <begin position="60"/>
        <end position="81"/>
    </location>
</feature>
<dbReference type="CDD" id="cd05237">
    <property type="entry name" value="UDP_invert_4-6DH_SDR_e"/>
    <property type="match status" value="1"/>
</dbReference>
<organism evidence="4 5">
    <name type="scientific">Permianibacter aggregans</name>
    <dbReference type="NCBI Taxonomy" id="1510150"/>
    <lineage>
        <taxon>Bacteria</taxon>
        <taxon>Pseudomonadati</taxon>
        <taxon>Pseudomonadota</taxon>
        <taxon>Gammaproteobacteria</taxon>
        <taxon>Pseudomonadales</taxon>
        <taxon>Pseudomonadaceae</taxon>
        <taxon>Permianibacter</taxon>
    </lineage>
</organism>
<dbReference type="Pfam" id="PF13727">
    <property type="entry name" value="CoA_binding_3"/>
    <property type="match status" value="1"/>
</dbReference>
<dbReference type="OrthoDB" id="9803111at2"/>
<proteinExistence type="inferred from homology"/>
<accession>A0A4R6UYI0</accession>
<keyword evidence="2" id="KW-1133">Transmembrane helix</keyword>
<feature type="domain" description="Polysaccharide biosynthesis protein CapD-like" evidence="3">
    <location>
        <begin position="290"/>
        <end position="583"/>
    </location>
</feature>
<dbReference type="InterPro" id="IPR051203">
    <property type="entry name" value="Polysaccharide_Synthase-Rel"/>
</dbReference>
<dbReference type="SUPFAM" id="SSF53335">
    <property type="entry name" value="S-adenosyl-L-methionine-dependent methyltransferases"/>
    <property type="match status" value="1"/>
</dbReference>
<dbReference type="SUPFAM" id="SSF51735">
    <property type="entry name" value="NAD(P)-binding Rossmann-fold domains"/>
    <property type="match status" value="1"/>
</dbReference>
<feature type="transmembrane region" description="Helical" evidence="2">
    <location>
        <begin position="93"/>
        <end position="113"/>
    </location>
</feature>
<dbReference type="InterPro" id="IPR029063">
    <property type="entry name" value="SAM-dependent_MTases_sf"/>
</dbReference>
<evidence type="ECO:0000259" key="3">
    <source>
        <dbReference type="Pfam" id="PF02719"/>
    </source>
</evidence>
<evidence type="ECO:0000256" key="1">
    <source>
        <dbReference type="ARBA" id="ARBA00007430"/>
    </source>
</evidence>
<dbReference type="AlphaFoldDB" id="A0A4R6UYI0"/>
<dbReference type="InterPro" id="IPR036291">
    <property type="entry name" value="NAD(P)-bd_dom_sf"/>
</dbReference>
<sequence length="643" mass="70522">MGKRKNLIQLLDRLLETPRPVKRGICVTLDAFLLFGAYLGAKALRMGTLEFPSTLEEWSVISTTIAVSIFIFARTGLYRAILRHLAPQAMTTVLLGVMSSTVTLVALSFFLRADIPRTVPVIYAAIALIAIGGTRYMVRNVIIGMQRWQKQKVIIYGAGNAGSQLASALHFGQEYEAVAFIDDNPKLHGNTVQGLTVYNPNLLHTLILRYAPSKILLAMPSASHEKRRKILQQLEPFPVKVQTVAGISDLVSGKATVAELRDIDVEDLLGRDPIAPSTELMSKNIEGRVVLVSGAGGTIGSELCRQLIQYGPAKLVLFEQSEYALYNIHRELSHTLIKEHLDIEIVGVLGNAQNRRHALNVLKKHKVCTIYHAAAYKHVPILEDNICEGVQNNVFGTWHLAQAAIEAKVENFVLISSDKAVRPTNLMGASKRLAELCLQALAQEQQVTRFINVRFGNVLGSSGSVVPLFKEQISRGGPVTVTHPEVVRYFMTIPEAAQLVIQAGALGSGGEVFVLDMGEPVKIADLAKQMIHLYGFKEKDDNNPSGDIAIVYTGLRPGEKLYEELLIGNNVVGTVHPRIMKAREISLPFAELQKALDNLKSFCALIDEPGITKLMRDLPLGYSGQESVTQNRQEAQTSAMQSG</sequence>
<name>A0A4R6UYI0_9GAMM</name>
<comment type="similarity">
    <text evidence="1">Belongs to the polysaccharide synthase family.</text>
</comment>
<dbReference type="PANTHER" id="PTHR43318">
    <property type="entry name" value="UDP-N-ACETYLGLUCOSAMINE 4,6-DEHYDRATASE"/>
    <property type="match status" value="1"/>
</dbReference>
<evidence type="ECO:0000313" key="5">
    <source>
        <dbReference type="Proteomes" id="UP000295375"/>
    </source>
</evidence>
<feature type="transmembrane region" description="Helical" evidence="2">
    <location>
        <begin position="119"/>
        <end position="138"/>
    </location>
</feature>
<feature type="transmembrane region" description="Helical" evidence="2">
    <location>
        <begin position="21"/>
        <end position="40"/>
    </location>
</feature>
<reference evidence="4 5" key="1">
    <citation type="submission" date="2019-03" db="EMBL/GenBank/DDBJ databases">
        <title>Genomic Encyclopedia of Type Strains, Phase IV (KMG-IV): sequencing the most valuable type-strain genomes for metagenomic binning, comparative biology and taxonomic classification.</title>
        <authorList>
            <person name="Goeker M."/>
        </authorList>
    </citation>
    <scope>NUCLEOTIDE SEQUENCE [LARGE SCALE GENOMIC DNA]</scope>
    <source>
        <strain evidence="4 5">DSM 103792</strain>
    </source>
</reference>
<keyword evidence="5" id="KW-1185">Reference proteome</keyword>
<evidence type="ECO:0000313" key="4">
    <source>
        <dbReference type="EMBL" id="TDQ51129.1"/>
    </source>
</evidence>
<keyword evidence="2" id="KW-0812">Transmembrane</keyword>
<dbReference type="PANTHER" id="PTHR43318:SF1">
    <property type="entry name" value="POLYSACCHARIDE BIOSYNTHESIS PROTEIN EPSC-RELATED"/>
    <property type="match status" value="1"/>
</dbReference>
<evidence type="ECO:0000256" key="2">
    <source>
        <dbReference type="SAM" id="Phobius"/>
    </source>
</evidence>
<dbReference type="InterPro" id="IPR003869">
    <property type="entry name" value="Polysac_CapD-like"/>
</dbReference>